<sequence length="142" mass="14220">MELTRRYRVILIAALPSGFLLGAIVFLGFSVFGNPDWRAYLTPGAVLNGATQFGAVGLVVAALSVLGGALSVALVDRRLVRESAARIVAGGLGSAVGVAIVGIALGLAQSSTFTAFVGLLLALPAGIIAAIGIGSTDRAARS</sequence>
<proteinExistence type="predicted"/>
<evidence type="ECO:0000313" key="3">
    <source>
        <dbReference type="Proteomes" id="UP000298412"/>
    </source>
</evidence>
<comment type="caution">
    <text evidence="2">The sequence shown here is derived from an EMBL/GenBank/DDBJ whole genome shotgun (WGS) entry which is preliminary data.</text>
</comment>
<keyword evidence="1" id="KW-0472">Membrane</keyword>
<dbReference type="OrthoDB" id="9959632at2"/>
<dbReference type="Proteomes" id="UP000298412">
    <property type="component" value="Unassembled WGS sequence"/>
</dbReference>
<keyword evidence="1" id="KW-1133">Transmembrane helix</keyword>
<dbReference type="AlphaFoldDB" id="A0A4R8WUE0"/>
<reference evidence="2 3" key="1">
    <citation type="submission" date="2019-03" db="EMBL/GenBank/DDBJ databases">
        <title>Genomics of glacier-inhabiting Cryobacterium strains.</title>
        <authorList>
            <person name="Liu Q."/>
            <person name="Xin Y.-H."/>
        </authorList>
    </citation>
    <scope>NUCLEOTIDE SEQUENCE [LARGE SCALE GENOMIC DNA]</scope>
    <source>
        <strain evidence="2 3">MDT1-3</strain>
    </source>
</reference>
<evidence type="ECO:0000313" key="2">
    <source>
        <dbReference type="EMBL" id="TFC14706.1"/>
    </source>
</evidence>
<name>A0A4R8WUE0_9MICO</name>
<gene>
    <name evidence="2" type="ORF">E3O19_11010</name>
</gene>
<dbReference type="EMBL" id="SOFP01000047">
    <property type="protein sequence ID" value="TFC14706.1"/>
    <property type="molecule type" value="Genomic_DNA"/>
</dbReference>
<accession>A0A4R8WUE0</accession>
<evidence type="ECO:0000256" key="1">
    <source>
        <dbReference type="SAM" id="Phobius"/>
    </source>
</evidence>
<feature type="transmembrane region" description="Helical" evidence="1">
    <location>
        <begin position="9"/>
        <end position="33"/>
    </location>
</feature>
<keyword evidence="3" id="KW-1185">Reference proteome</keyword>
<feature type="transmembrane region" description="Helical" evidence="1">
    <location>
        <begin position="87"/>
        <end position="107"/>
    </location>
</feature>
<feature type="transmembrane region" description="Helical" evidence="1">
    <location>
        <begin position="53"/>
        <end position="75"/>
    </location>
</feature>
<dbReference type="RefSeq" id="WP_134567541.1">
    <property type="nucleotide sequence ID" value="NZ_SOFP01000047.1"/>
</dbReference>
<protein>
    <submittedName>
        <fullName evidence="2">Uncharacterized protein</fullName>
    </submittedName>
</protein>
<organism evidence="2 3">
    <name type="scientific">Cryobacterium algoritolerans</name>
    <dbReference type="NCBI Taxonomy" id="1259184"/>
    <lineage>
        <taxon>Bacteria</taxon>
        <taxon>Bacillati</taxon>
        <taxon>Actinomycetota</taxon>
        <taxon>Actinomycetes</taxon>
        <taxon>Micrococcales</taxon>
        <taxon>Microbacteriaceae</taxon>
        <taxon>Cryobacterium</taxon>
    </lineage>
</organism>
<feature type="transmembrane region" description="Helical" evidence="1">
    <location>
        <begin position="113"/>
        <end position="133"/>
    </location>
</feature>
<keyword evidence="1" id="KW-0812">Transmembrane</keyword>